<dbReference type="InterPro" id="IPR011335">
    <property type="entry name" value="Restrct_endonuc-II-like"/>
</dbReference>
<organism evidence="2 3">
    <name type="scientific">Deinococcus carri</name>
    <dbReference type="NCBI Taxonomy" id="1211323"/>
    <lineage>
        <taxon>Bacteria</taxon>
        <taxon>Thermotogati</taxon>
        <taxon>Deinococcota</taxon>
        <taxon>Deinococci</taxon>
        <taxon>Deinococcales</taxon>
        <taxon>Deinococcaceae</taxon>
        <taxon>Deinococcus</taxon>
    </lineage>
</organism>
<accession>A0ABP9WCJ2</accession>
<comment type="caution">
    <text evidence="2">The sequence shown here is derived from an EMBL/GenBank/DDBJ whole genome shotgun (WGS) entry which is preliminary data.</text>
</comment>
<dbReference type="SUPFAM" id="SSF52980">
    <property type="entry name" value="Restriction endonuclease-like"/>
    <property type="match status" value="1"/>
</dbReference>
<protein>
    <recommendedName>
        <fullName evidence="1">Putative restriction endonuclease domain-containing protein</fullName>
    </recommendedName>
</protein>
<dbReference type="Proteomes" id="UP001401887">
    <property type="component" value="Unassembled WGS sequence"/>
</dbReference>
<name>A0ABP9WCJ2_9DEIO</name>
<dbReference type="InterPro" id="IPR012296">
    <property type="entry name" value="Nuclease_put_TT1808"/>
</dbReference>
<dbReference type="CDD" id="cd06260">
    <property type="entry name" value="DUF820-like"/>
    <property type="match status" value="1"/>
</dbReference>
<dbReference type="EMBL" id="BAABRP010000023">
    <property type="protein sequence ID" value="GAA5514731.1"/>
    <property type="molecule type" value="Genomic_DNA"/>
</dbReference>
<dbReference type="Pfam" id="PF05685">
    <property type="entry name" value="Uma2"/>
    <property type="match status" value="1"/>
</dbReference>
<evidence type="ECO:0000313" key="3">
    <source>
        <dbReference type="Proteomes" id="UP001401887"/>
    </source>
</evidence>
<reference evidence="2 3" key="1">
    <citation type="submission" date="2024-02" db="EMBL/GenBank/DDBJ databases">
        <title>Deinococcus carri NBRC 110142.</title>
        <authorList>
            <person name="Ichikawa N."/>
            <person name="Katano-Makiyama Y."/>
            <person name="Hidaka K."/>
        </authorList>
    </citation>
    <scope>NUCLEOTIDE SEQUENCE [LARGE SCALE GENOMIC DNA]</scope>
    <source>
        <strain evidence="2 3">NBRC 110142</strain>
    </source>
</reference>
<dbReference type="InterPro" id="IPR008538">
    <property type="entry name" value="Uma2"/>
</dbReference>
<proteinExistence type="predicted"/>
<dbReference type="PANTHER" id="PTHR36558">
    <property type="entry name" value="GLR1098 PROTEIN"/>
    <property type="match status" value="1"/>
</dbReference>
<feature type="domain" description="Putative restriction endonuclease" evidence="1">
    <location>
        <begin position="11"/>
        <end position="172"/>
    </location>
</feature>
<keyword evidence="3" id="KW-1185">Reference proteome</keyword>
<dbReference type="PANTHER" id="PTHR36558:SF1">
    <property type="entry name" value="RESTRICTION ENDONUCLEASE DOMAIN-CONTAINING PROTEIN-RELATED"/>
    <property type="match status" value="1"/>
</dbReference>
<evidence type="ECO:0000313" key="2">
    <source>
        <dbReference type="EMBL" id="GAA5514731.1"/>
    </source>
</evidence>
<dbReference type="Gene3D" id="3.90.1570.10">
    <property type="entry name" value="tt1808, chain A"/>
    <property type="match status" value="1"/>
</dbReference>
<sequence length="186" mass="20753">MSDPAFKRMSVEEYLRTEEKSPYKREYVGGFVYPLHGQAGVSQSHSLISGNIFAALHRDARAAGCRVHLADMKLFMDANGTFYYPDVMLVCGHDAPDRYYETSPCLLVEVLSGSTASNDRVGKYATYTALPTLQTYLIVEQAERRVYAYGREGGKWELTELAGQGEIFLPCLGRTLTLEEIYAGVL</sequence>
<gene>
    <name evidence="2" type="ORF">Dcar01_03491</name>
</gene>
<dbReference type="RefSeq" id="WP_345467798.1">
    <property type="nucleotide sequence ID" value="NZ_BAABRP010000023.1"/>
</dbReference>
<evidence type="ECO:0000259" key="1">
    <source>
        <dbReference type="Pfam" id="PF05685"/>
    </source>
</evidence>